<dbReference type="PANTHER" id="PTHR47302:SF1">
    <property type="entry name" value="STERILE ALPHA MOTIF DOMAIN-CONTAINING PROTEIN 3"/>
    <property type="match status" value="1"/>
</dbReference>
<dbReference type="RefSeq" id="XP_065653538.1">
    <property type="nucleotide sequence ID" value="XM_065797466.1"/>
</dbReference>
<dbReference type="SMART" id="SM00355">
    <property type="entry name" value="ZnF_C2H2"/>
    <property type="match status" value="2"/>
</dbReference>
<gene>
    <name evidence="3 4" type="primary">LOC136080606</name>
</gene>
<dbReference type="PANTHER" id="PTHR47302">
    <property type="entry name" value="STERILE ALPHA MOTIF DOMAIN-CONTAINING PROTEIN 3"/>
    <property type="match status" value="1"/>
</dbReference>
<proteinExistence type="predicted"/>
<sequence>MAACNNNLCFTCCICGVQKYSVQKYLKHLYIMHEHTPGFFPVCNIDGCPAKYKSVKCLRHHMRKKHSFIFSTPQVLTNESDNFMSETMENQILADSVGDNTTTEFFNESITEDCSLETSSLDSHLGAISLSSLDNLLSCLQKHYAMFVISIAEKHLIPSVVQIDLANEVQSLLTYFSNIFCDLIKQQLGENFVYNSGLNQLLNSGLLLDKVLSVVNSSKKVVSFCKSNLGLILPVEIKLHSMNENQCEYGLKTPSCETFQYVPVLPLLKKLVENELVWNSIKRKLEKDESINNELLYSYSDGLNCKQHVIFKDKNALRIHLYCDEFEVCNPIGAHRSVHKLCAFYFFLGNIEEQYISQLQNINLCILVKEKFIKKYKTYKQVLRPLIQDLLTLQNEGILVTVDNMIVRLFGGVATISADNLSSHALAGFQRVFNSGCFCRQCMTSYVDKNKILVECDTTIRTKEMHYYHLSAISGSGHISSSVYGVEKRCPLLDLPYFNVLQSFPPDIMHGMLEGTIPQLVSLMLLKFNAQNIITVEQVNAELDIFEIGRNDRKNKPVPFVIRSGASINFVGSASQKFCLFRLLPFMIGNRIPISNVYWLLYLQLRDIADYVFAPKISKTVLTYLQFLIDQFLQSFIELFPNNLTPKFHFMLHYARLINENGPLRYLWCMRFEAKHLYFKKLASSIRSFKNIGYSLAKRHQLRQCWEMASSDFFNEKYETSNLCSITFDSLATNLQEKLLSFFFNDIIDKKETVWKCNAITINRIQFHVHDTVILALLHAEEIPLFFKIYHIIQFRQHWVFCEEEIDGKTLVCLTETMVSTLCRTMRKQVMLLEIIRNLKAPPGHQVDLTVSEIGSSASETNYTVAGNILVGCVRTMTPWPVRYQLPLLPPAVIAAFEAKDRCFLQFKRNSCRNQLIQCLYDDISKFTLYPSSTQYSDVLAALCSKYPYLNEFPSRSGSSSQQFVLCPTLLESLKNKFKKERAPLINVETVAIHKSKFGNPGRGRKRTEDCLENDQACCRTHRDLPHSLPIGEDDATVAKHHQDMIIEYRKLRPDMNMLLDRQQRSWFMRAKDFDGRLRTVDLKAKYPWLCSAQLLLSEMKLRFGKDLDKELHQRMKGMEDKILSLVKLKCKDNFVSEIFAEIECEINESTKRDATFNRAILLFPRLFKESVETLVIFDNTPKQNTPTIAIPRAQRLTSKFCRIILDGQEIVEHHNDVDISLAMSCIFASYFIYDIQYSVQLKNTLLFFEHIIFGVSNKEIPVTIHRMADTLCKV</sequence>
<feature type="domain" description="C2H2-type" evidence="1">
    <location>
        <begin position="10"/>
        <end position="33"/>
    </location>
</feature>
<name>A0ABM4BWD6_HYDVU</name>
<accession>A0ABM4BWD6</accession>
<reference evidence="3 4" key="1">
    <citation type="submission" date="2025-05" db="UniProtKB">
        <authorList>
            <consortium name="RefSeq"/>
        </authorList>
    </citation>
    <scope>IDENTIFICATION</scope>
</reference>
<dbReference type="InterPro" id="IPR042812">
    <property type="entry name" value="SAMD3"/>
</dbReference>
<evidence type="ECO:0000313" key="2">
    <source>
        <dbReference type="Proteomes" id="UP001652625"/>
    </source>
</evidence>
<protein>
    <submittedName>
        <fullName evidence="3 4">Uncharacterized protein LOC136080606</fullName>
    </submittedName>
</protein>
<feature type="domain" description="C2H2-type" evidence="1">
    <location>
        <begin position="41"/>
        <end position="66"/>
    </location>
</feature>
<dbReference type="InterPro" id="IPR013087">
    <property type="entry name" value="Znf_C2H2_type"/>
</dbReference>
<dbReference type="Proteomes" id="UP001652625">
    <property type="component" value="Chromosome 05"/>
</dbReference>
<dbReference type="GeneID" id="136080606"/>
<evidence type="ECO:0000313" key="3">
    <source>
        <dbReference type="RefSeq" id="XP_065653538.1"/>
    </source>
</evidence>
<keyword evidence="2" id="KW-1185">Reference proteome</keyword>
<evidence type="ECO:0000259" key="1">
    <source>
        <dbReference type="SMART" id="SM00355"/>
    </source>
</evidence>
<evidence type="ECO:0000313" key="4">
    <source>
        <dbReference type="RefSeq" id="XP_065653539.1"/>
    </source>
</evidence>
<dbReference type="RefSeq" id="XP_065653539.1">
    <property type="nucleotide sequence ID" value="XM_065797467.1"/>
</dbReference>
<organism evidence="2 4">
    <name type="scientific">Hydra vulgaris</name>
    <name type="common">Hydra</name>
    <name type="synonym">Hydra attenuata</name>
    <dbReference type="NCBI Taxonomy" id="6087"/>
    <lineage>
        <taxon>Eukaryota</taxon>
        <taxon>Metazoa</taxon>
        <taxon>Cnidaria</taxon>
        <taxon>Hydrozoa</taxon>
        <taxon>Hydroidolina</taxon>
        <taxon>Anthoathecata</taxon>
        <taxon>Aplanulata</taxon>
        <taxon>Hydridae</taxon>
        <taxon>Hydra</taxon>
    </lineage>
</organism>